<gene>
    <name evidence="2" type="ORF">O0955_07400</name>
</gene>
<dbReference type="Proteomes" id="UP001144347">
    <property type="component" value="Unassembled WGS sequence"/>
</dbReference>
<keyword evidence="3" id="KW-1185">Reference proteome</keyword>
<dbReference type="Pfam" id="PF11391">
    <property type="entry name" value="DUF2798"/>
    <property type="match status" value="1"/>
</dbReference>
<feature type="transmembrane region" description="Helical" evidence="1">
    <location>
        <begin position="7"/>
        <end position="31"/>
    </location>
</feature>
<proteinExistence type="predicted"/>
<dbReference type="RefSeq" id="WP_269426904.1">
    <property type="nucleotide sequence ID" value="NZ_JAPWGM010000002.1"/>
</dbReference>
<keyword evidence="1" id="KW-0812">Transmembrane</keyword>
<keyword evidence="1" id="KW-1133">Transmembrane helix</keyword>
<protein>
    <submittedName>
        <fullName evidence="2">DUF2798 domain-containing protein</fullName>
    </submittedName>
</protein>
<feature type="transmembrane region" description="Helical" evidence="1">
    <location>
        <begin position="37"/>
        <end position="57"/>
    </location>
</feature>
<sequence>MKKKLAFALIMGIFTTGIITGSVIAANLGFINNFIKIWLRSWAIAYVIVIPAILIIGPKIQKLVDYLFKNTGLKQN</sequence>
<keyword evidence="1" id="KW-0472">Membrane</keyword>
<evidence type="ECO:0000313" key="3">
    <source>
        <dbReference type="Proteomes" id="UP001144347"/>
    </source>
</evidence>
<evidence type="ECO:0000256" key="1">
    <source>
        <dbReference type="SAM" id="Phobius"/>
    </source>
</evidence>
<evidence type="ECO:0000313" key="2">
    <source>
        <dbReference type="EMBL" id="MCZ4243829.1"/>
    </source>
</evidence>
<accession>A0ABT4L7D4</accession>
<comment type="caution">
    <text evidence="2">The sequence shown here is derived from an EMBL/GenBank/DDBJ whole genome shotgun (WGS) entry which is preliminary data.</text>
</comment>
<dbReference type="EMBL" id="JAPWGM010000002">
    <property type="protein sequence ID" value="MCZ4243829.1"/>
    <property type="molecule type" value="Genomic_DNA"/>
</dbReference>
<reference evidence="2" key="1">
    <citation type="submission" date="2022-12" db="EMBL/GenBank/DDBJ databases">
        <title>Genome sequence of HCMS5-2.</title>
        <authorList>
            <person name="Woo H."/>
        </authorList>
    </citation>
    <scope>NUCLEOTIDE SEQUENCE</scope>
    <source>
        <strain evidence="2">HCMS5-2</strain>
    </source>
</reference>
<name>A0ABT4L7D4_9SPHI</name>
<dbReference type="InterPro" id="IPR021529">
    <property type="entry name" value="DUF2798"/>
</dbReference>
<organism evidence="2 3">
    <name type="scientific">Pedobacter punctiformis</name>
    <dbReference type="NCBI Taxonomy" id="3004097"/>
    <lineage>
        <taxon>Bacteria</taxon>
        <taxon>Pseudomonadati</taxon>
        <taxon>Bacteroidota</taxon>
        <taxon>Sphingobacteriia</taxon>
        <taxon>Sphingobacteriales</taxon>
        <taxon>Sphingobacteriaceae</taxon>
        <taxon>Pedobacter</taxon>
    </lineage>
</organism>